<sequence>MTSIPTPPVDVSDHFATASDIQTTPKSLPKNYLHMRNFRSNTTPRNIPSNSSVREVENTNHRRTDSIDGPRASSSASACSSLASSHRSMTTEDDSSSSFSQMSTLSSGPPIPPRHGVPSHVPPLNSADTFFPHYVLLDSPVVSTVRIPSSPQDISAPPAVDRSKKPAKLRLDGDDDRVPSEMTIHGYNKYGSSFIRTPRTPQLPKTTPKPRYSVDPPKAST</sequence>
<dbReference type="Proteomes" id="UP000095283">
    <property type="component" value="Unplaced"/>
</dbReference>
<feature type="compositionally biased region" description="Basic and acidic residues" evidence="1">
    <location>
        <begin position="161"/>
        <end position="179"/>
    </location>
</feature>
<feature type="compositionally biased region" description="Low complexity" evidence="1">
    <location>
        <begin position="72"/>
        <end position="85"/>
    </location>
</feature>
<accession>A0A1I7X113</accession>
<feature type="compositionally biased region" description="Polar residues" evidence="1">
    <location>
        <begin position="38"/>
        <end position="53"/>
    </location>
</feature>
<protein>
    <submittedName>
        <fullName evidence="3">Uncharacterized protein</fullName>
    </submittedName>
</protein>
<dbReference type="AlphaFoldDB" id="A0A1I7X113"/>
<organism evidence="2 3">
    <name type="scientific">Heterorhabditis bacteriophora</name>
    <name type="common">Entomopathogenic nematode worm</name>
    <dbReference type="NCBI Taxonomy" id="37862"/>
    <lineage>
        <taxon>Eukaryota</taxon>
        <taxon>Metazoa</taxon>
        <taxon>Ecdysozoa</taxon>
        <taxon>Nematoda</taxon>
        <taxon>Chromadorea</taxon>
        <taxon>Rhabditida</taxon>
        <taxon>Rhabditina</taxon>
        <taxon>Rhabditomorpha</taxon>
        <taxon>Strongyloidea</taxon>
        <taxon>Heterorhabditidae</taxon>
        <taxon>Heterorhabditis</taxon>
    </lineage>
</organism>
<evidence type="ECO:0000313" key="3">
    <source>
        <dbReference type="WBParaSite" id="Hba_11079"/>
    </source>
</evidence>
<feature type="region of interest" description="Disordered" evidence="1">
    <location>
        <begin position="1"/>
        <end position="121"/>
    </location>
</feature>
<proteinExistence type="predicted"/>
<dbReference type="WBParaSite" id="Hba_11079">
    <property type="protein sequence ID" value="Hba_11079"/>
    <property type="gene ID" value="Hba_11079"/>
</dbReference>
<evidence type="ECO:0000313" key="2">
    <source>
        <dbReference type="Proteomes" id="UP000095283"/>
    </source>
</evidence>
<feature type="region of interest" description="Disordered" evidence="1">
    <location>
        <begin position="148"/>
        <end position="221"/>
    </location>
</feature>
<reference evidence="3" key="1">
    <citation type="submission" date="2016-11" db="UniProtKB">
        <authorList>
            <consortium name="WormBaseParasite"/>
        </authorList>
    </citation>
    <scope>IDENTIFICATION</scope>
</reference>
<feature type="compositionally biased region" description="Low complexity" evidence="1">
    <location>
        <begin position="96"/>
        <end position="107"/>
    </location>
</feature>
<keyword evidence="2" id="KW-1185">Reference proteome</keyword>
<feature type="compositionally biased region" description="Basic and acidic residues" evidence="1">
    <location>
        <begin position="54"/>
        <end position="68"/>
    </location>
</feature>
<name>A0A1I7X113_HETBA</name>
<feature type="compositionally biased region" description="Polar residues" evidence="1">
    <location>
        <begin position="190"/>
        <end position="205"/>
    </location>
</feature>
<evidence type="ECO:0000256" key="1">
    <source>
        <dbReference type="SAM" id="MobiDB-lite"/>
    </source>
</evidence>